<dbReference type="PANTHER" id="PTHR11042">
    <property type="entry name" value="EUKARYOTIC TRANSLATION INITIATION FACTOR 2-ALPHA KINASE EIF2-ALPHA KINASE -RELATED"/>
    <property type="match status" value="1"/>
</dbReference>
<dbReference type="EMBL" id="LGRX02025924">
    <property type="protein sequence ID" value="KAK3251637.1"/>
    <property type="molecule type" value="Genomic_DNA"/>
</dbReference>
<keyword evidence="5" id="KW-0418">Kinase</keyword>
<dbReference type="InterPro" id="IPR000719">
    <property type="entry name" value="Prot_kinase_dom"/>
</dbReference>
<dbReference type="SUPFAM" id="SSF56112">
    <property type="entry name" value="Protein kinase-like (PK-like)"/>
    <property type="match status" value="1"/>
</dbReference>
<sequence length="453" mass="50674">MPEFIKILKQLYEGNDRKVFRAVRSAMPRKEYALKQVPMPTPENARSALREVEIFSRLRSPFVLRCCTSWIGQDVAEDGTLDLPLAGQPCSIVPPIASMDQYERIDAPCYLYILMELAQCDLWDVLVEGSSGSKALCVDDVVRWKWTLQLAQGVDYIHSAGVVHRDFNPWNVFMCRKYHNLVVADFGMSMQLPLGGVVSPCNGDDGLTPLDTSCKTSLYSAPELAQELDYSHKVDVYSWALIVIVIWLHSPSGMVEGCSSTQPLCTERVVEVLQDIQRTSLLPAKWIAKHPRLGRCIQGALMANPDARPTMREIVQFLRHTDILWSDARFLSTTVCRPVCKIKVSPFAKASTKLPIANSGQSLRDSLTLDSVRRHRLGFHAQRRVTTADDASRQSQSVRCPDGRVELGASLLRHHAYNSEISNPCASPPFLPLTHRVVRAREDSSVILPASPH</sequence>
<dbReference type="EC" id="2.7.11.1" evidence="1"/>
<proteinExistence type="predicted"/>
<dbReference type="PANTHER" id="PTHR11042:SF160">
    <property type="entry name" value="EUKARYOTIC TRANSLATION INITIATION FACTOR 2-ALPHA KINASE 1"/>
    <property type="match status" value="1"/>
</dbReference>
<accession>A0AAE0CD31</accession>
<evidence type="ECO:0000256" key="1">
    <source>
        <dbReference type="ARBA" id="ARBA00012513"/>
    </source>
</evidence>
<keyword evidence="4" id="KW-0547">Nucleotide-binding</keyword>
<comment type="caution">
    <text evidence="8">The sequence shown here is derived from an EMBL/GenBank/DDBJ whole genome shotgun (WGS) entry which is preliminary data.</text>
</comment>
<reference evidence="8 9" key="1">
    <citation type="journal article" date="2015" name="Genome Biol. Evol.">
        <title>Comparative Genomics of a Bacterivorous Green Alga Reveals Evolutionary Causalities and Consequences of Phago-Mixotrophic Mode of Nutrition.</title>
        <authorList>
            <person name="Burns J.A."/>
            <person name="Paasch A."/>
            <person name="Narechania A."/>
            <person name="Kim E."/>
        </authorList>
    </citation>
    <scope>NUCLEOTIDE SEQUENCE [LARGE SCALE GENOMIC DNA]</scope>
    <source>
        <strain evidence="8 9">PLY_AMNH</strain>
    </source>
</reference>
<dbReference type="Proteomes" id="UP001190700">
    <property type="component" value="Unassembled WGS sequence"/>
</dbReference>
<keyword evidence="2" id="KW-0723">Serine/threonine-protein kinase</keyword>
<evidence type="ECO:0000256" key="3">
    <source>
        <dbReference type="ARBA" id="ARBA00022679"/>
    </source>
</evidence>
<dbReference type="GO" id="GO:0005524">
    <property type="term" value="F:ATP binding"/>
    <property type="evidence" value="ECO:0007669"/>
    <property type="project" value="UniProtKB-KW"/>
</dbReference>
<name>A0AAE0CD31_9CHLO</name>
<dbReference type="Gene3D" id="3.30.200.20">
    <property type="entry name" value="Phosphorylase Kinase, domain 1"/>
    <property type="match status" value="1"/>
</dbReference>
<dbReference type="PROSITE" id="PS50011">
    <property type="entry name" value="PROTEIN_KINASE_DOM"/>
    <property type="match status" value="1"/>
</dbReference>
<dbReference type="AlphaFoldDB" id="A0AAE0CD31"/>
<dbReference type="GO" id="GO:0005634">
    <property type="term" value="C:nucleus"/>
    <property type="evidence" value="ECO:0007669"/>
    <property type="project" value="TreeGrafter"/>
</dbReference>
<keyword evidence="9" id="KW-1185">Reference proteome</keyword>
<gene>
    <name evidence="8" type="ORF">CYMTET_39029</name>
</gene>
<dbReference type="InterPro" id="IPR011009">
    <property type="entry name" value="Kinase-like_dom_sf"/>
</dbReference>
<evidence type="ECO:0000256" key="4">
    <source>
        <dbReference type="ARBA" id="ARBA00022741"/>
    </source>
</evidence>
<evidence type="ECO:0000313" key="8">
    <source>
        <dbReference type="EMBL" id="KAK3251637.1"/>
    </source>
</evidence>
<dbReference type="Gene3D" id="1.10.510.10">
    <property type="entry name" value="Transferase(Phosphotransferase) domain 1"/>
    <property type="match status" value="1"/>
</dbReference>
<dbReference type="InterPro" id="IPR050339">
    <property type="entry name" value="CC_SR_Kinase"/>
</dbReference>
<keyword evidence="3" id="KW-0808">Transferase</keyword>
<evidence type="ECO:0000256" key="6">
    <source>
        <dbReference type="ARBA" id="ARBA00022840"/>
    </source>
</evidence>
<protein>
    <recommendedName>
        <fullName evidence="1">non-specific serine/threonine protein kinase</fullName>
        <ecNumber evidence="1">2.7.11.1</ecNumber>
    </recommendedName>
</protein>
<organism evidence="8 9">
    <name type="scientific">Cymbomonas tetramitiformis</name>
    <dbReference type="NCBI Taxonomy" id="36881"/>
    <lineage>
        <taxon>Eukaryota</taxon>
        <taxon>Viridiplantae</taxon>
        <taxon>Chlorophyta</taxon>
        <taxon>Pyramimonadophyceae</taxon>
        <taxon>Pyramimonadales</taxon>
        <taxon>Pyramimonadaceae</taxon>
        <taxon>Cymbomonas</taxon>
    </lineage>
</organism>
<evidence type="ECO:0000256" key="2">
    <source>
        <dbReference type="ARBA" id="ARBA00022527"/>
    </source>
</evidence>
<evidence type="ECO:0000259" key="7">
    <source>
        <dbReference type="PROSITE" id="PS50011"/>
    </source>
</evidence>
<evidence type="ECO:0000313" key="9">
    <source>
        <dbReference type="Proteomes" id="UP001190700"/>
    </source>
</evidence>
<dbReference type="GO" id="GO:0004694">
    <property type="term" value="F:eukaryotic translation initiation factor 2alpha kinase activity"/>
    <property type="evidence" value="ECO:0007669"/>
    <property type="project" value="TreeGrafter"/>
</dbReference>
<evidence type="ECO:0000256" key="5">
    <source>
        <dbReference type="ARBA" id="ARBA00022777"/>
    </source>
</evidence>
<feature type="domain" description="Protein kinase" evidence="7">
    <location>
        <begin position="5"/>
        <end position="323"/>
    </location>
</feature>
<dbReference type="Pfam" id="PF00069">
    <property type="entry name" value="Pkinase"/>
    <property type="match status" value="1"/>
</dbReference>
<dbReference type="GO" id="GO:0005737">
    <property type="term" value="C:cytoplasm"/>
    <property type="evidence" value="ECO:0007669"/>
    <property type="project" value="TreeGrafter"/>
</dbReference>
<keyword evidence="6" id="KW-0067">ATP-binding</keyword>